<dbReference type="EMBL" id="LIYF01000005">
    <property type="protein sequence ID" value="KZK08367.1"/>
    <property type="molecule type" value="Genomic_DNA"/>
</dbReference>
<reference evidence="1 2" key="1">
    <citation type="submission" date="2015-08" db="EMBL/GenBank/DDBJ databases">
        <title>Draft Genome Sequences of 11 Lactococcus lactis subspecies cremoris strains.</title>
        <authorList>
            <person name="Wels M."/>
            <person name="Backus L."/>
            <person name="Boekhorst J."/>
            <person name="Dijkstra A."/>
            <person name="Beerthuizen M."/>
            <person name="Siezen R."/>
            <person name="Bachmann H."/>
            <person name="Van Hijum S."/>
        </authorList>
    </citation>
    <scope>NUCLEOTIDE SEQUENCE [LARGE SCALE GENOMIC DNA]</scope>
    <source>
        <strain evidence="1 2">KW10</strain>
    </source>
</reference>
<protein>
    <submittedName>
        <fullName evidence="1">Uncharacterized protein</fullName>
    </submittedName>
</protein>
<proteinExistence type="predicted"/>
<dbReference type="Proteomes" id="UP000076519">
    <property type="component" value="Unassembled WGS sequence"/>
</dbReference>
<sequence length="38" mass="4538">MHSTIGESYNKKVTDKISVSNFFIYFRVLLVFDRQKPE</sequence>
<name>A0A166KGY0_LACLC</name>
<comment type="caution">
    <text evidence="1">The sequence shown here is derived from an EMBL/GenBank/DDBJ whole genome shotgun (WGS) entry which is preliminary data.</text>
</comment>
<gene>
    <name evidence="1" type="ORF">AB996_0264</name>
</gene>
<organism evidence="1 2">
    <name type="scientific">Lactococcus lactis subsp. cremoris</name>
    <name type="common">Streptococcus cremoris</name>
    <dbReference type="NCBI Taxonomy" id="1359"/>
    <lineage>
        <taxon>Bacteria</taxon>
        <taxon>Bacillati</taxon>
        <taxon>Bacillota</taxon>
        <taxon>Bacilli</taxon>
        <taxon>Lactobacillales</taxon>
        <taxon>Streptococcaceae</taxon>
        <taxon>Lactococcus</taxon>
    </lineage>
</organism>
<evidence type="ECO:0000313" key="2">
    <source>
        <dbReference type="Proteomes" id="UP000076519"/>
    </source>
</evidence>
<dbReference type="AlphaFoldDB" id="A0A166KGY0"/>
<accession>A0A166KGY0</accession>
<evidence type="ECO:0000313" key="1">
    <source>
        <dbReference type="EMBL" id="KZK08367.1"/>
    </source>
</evidence>